<dbReference type="AlphaFoldDB" id="A0A813ICV7"/>
<feature type="region of interest" description="Disordered" evidence="1">
    <location>
        <begin position="199"/>
        <end position="237"/>
    </location>
</feature>
<feature type="compositionally biased region" description="Basic and acidic residues" evidence="1">
    <location>
        <begin position="199"/>
        <end position="232"/>
    </location>
</feature>
<gene>
    <name evidence="2" type="ORF">PGLA2088_LOCUS6896</name>
</gene>
<proteinExistence type="predicted"/>
<feature type="non-terminal residue" evidence="2">
    <location>
        <position position="514"/>
    </location>
</feature>
<comment type="caution">
    <text evidence="2">The sequence shown here is derived from an EMBL/GenBank/DDBJ whole genome shotgun (WGS) entry which is preliminary data.</text>
</comment>
<evidence type="ECO:0000256" key="1">
    <source>
        <dbReference type="SAM" id="MobiDB-lite"/>
    </source>
</evidence>
<sequence>STVRVVLLEDAPHIAWNDAGMAFEDGFVKTLFAPLLGHRRWEIDPPCLNFRFCHIFAFRLTVAAFFEVFPTAEFTAEMSSQVLSPSGIQAAAASMEVQVPKDLADVLSSNHHGVVHAKEMDNQLVSLRVSRKVNLFVQQKGGLQQAPQAPVPDTGKAAPFQKLLAAPWAVAAAVAARISSAASADAEVGVSKASFDPLAESKESKPLAESKESKPLAESKESKPLAESKESKGFAVPGSGRARKDILRVQAVGSSRGSFLMEMGGVRILVNPNLEGSDMEPENVHELVDYVFVTGAEEEYFHQPTIERMNLQKVKFVAGAKAGEALEPLMVKYLDVLQPGPDGRCLLSGPVKGSSVAILAAPGGGGSMPWDKQEEAFVFVNLETGIAVGYAGSGQYLGPGAATFKRGIPEEAYQVDYLVGPSFREAAFCAEGLTKKGAVLRGIVILPSGLESSRIDLGGSKMPDAYNTALDSLLGGIDDSQEAFQTFMEKQGAPLSKTRLLLPVVGGEAVNLEI</sequence>
<protein>
    <submittedName>
        <fullName evidence="2">Uncharacterized protein</fullName>
    </submittedName>
</protein>
<reference evidence="2" key="1">
    <citation type="submission" date="2021-02" db="EMBL/GenBank/DDBJ databases">
        <authorList>
            <person name="Dougan E. K."/>
            <person name="Rhodes N."/>
            <person name="Thang M."/>
            <person name="Chan C."/>
        </authorList>
    </citation>
    <scope>NUCLEOTIDE SEQUENCE</scope>
</reference>
<evidence type="ECO:0000313" key="2">
    <source>
        <dbReference type="EMBL" id="CAE8648815.1"/>
    </source>
</evidence>
<name>A0A813ICV7_POLGL</name>
<evidence type="ECO:0000313" key="3">
    <source>
        <dbReference type="Proteomes" id="UP000626109"/>
    </source>
</evidence>
<dbReference type="EMBL" id="CAJNNW010006987">
    <property type="protein sequence ID" value="CAE8648815.1"/>
    <property type="molecule type" value="Genomic_DNA"/>
</dbReference>
<accession>A0A813ICV7</accession>
<dbReference type="Proteomes" id="UP000626109">
    <property type="component" value="Unassembled WGS sequence"/>
</dbReference>
<organism evidence="2 3">
    <name type="scientific">Polarella glacialis</name>
    <name type="common">Dinoflagellate</name>
    <dbReference type="NCBI Taxonomy" id="89957"/>
    <lineage>
        <taxon>Eukaryota</taxon>
        <taxon>Sar</taxon>
        <taxon>Alveolata</taxon>
        <taxon>Dinophyceae</taxon>
        <taxon>Suessiales</taxon>
        <taxon>Suessiaceae</taxon>
        <taxon>Polarella</taxon>
    </lineage>
</organism>